<feature type="region of interest" description="Disordered" evidence="1">
    <location>
        <begin position="62"/>
        <end position="81"/>
    </location>
</feature>
<dbReference type="CDD" id="cd06257">
    <property type="entry name" value="DnaJ"/>
    <property type="match status" value="1"/>
</dbReference>
<proteinExistence type="predicted"/>
<dbReference type="Gene3D" id="1.10.287.110">
    <property type="entry name" value="DnaJ domain"/>
    <property type="match status" value="1"/>
</dbReference>
<dbReference type="EMBL" id="CP058601">
    <property type="protein sequence ID" value="QLG47881.1"/>
    <property type="molecule type" value="Genomic_DNA"/>
</dbReference>
<dbReference type="AlphaFoldDB" id="A0A7D5KBN5"/>
<name>A0A7D5KBN5_9EURY</name>
<keyword evidence="4" id="KW-1185">Reference proteome</keyword>
<feature type="domain" description="J" evidence="2">
    <location>
        <begin position="165"/>
        <end position="217"/>
    </location>
</feature>
<accession>A0A7D5KBN5</accession>
<evidence type="ECO:0000256" key="1">
    <source>
        <dbReference type="SAM" id="MobiDB-lite"/>
    </source>
</evidence>
<feature type="region of interest" description="Disordered" evidence="1">
    <location>
        <begin position="1"/>
        <end position="36"/>
    </location>
</feature>
<evidence type="ECO:0000313" key="3">
    <source>
        <dbReference type="EMBL" id="QLG47881.1"/>
    </source>
</evidence>
<sequence>MSSQQYADGGLRLDWPAGYDRSDSDDREPYPGNLSVSHKQAFESIVEELERWGKTDVQIETASQHYANDPNIPHKSDDPDDVGVVAYYRDLEARADEQSAIACDSWETQRENARAIALWVRRIRLADRCGVETARDIDEVAQLPPADEEAIAAPPASSGDELDQEPHEILEVSPGASEDVIRAAARRKSANVHPDGEDGDVQEYKRIQKAKEAMQTS</sequence>
<protein>
    <submittedName>
        <fullName evidence="3">J domain-containing protein</fullName>
    </submittedName>
</protein>
<dbReference type="KEGG" id="haly:HYG82_02985"/>
<evidence type="ECO:0000313" key="4">
    <source>
        <dbReference type="Proteomes" id="UP000509241"/>
    </source>
</evidence>
<dbReference type="SUPFAM" id="SSF46565">
    <property type="entry name" value="Chaperone J-domain"/>
    <property type="match status" value="1"/>
</dbReference>
<feature type="region of interest" description="Disordered" evidence="1">
    <location>
        <begin position="145"/>
        <end position="177"/>
    </location>
</feature>
<dbReference type="GeneID" id="56032222"/>
<dbReference type="InterPro" id="IPR001623">
    <property type="entry name" value="DnaJ_domain"/>
</dbReference>
<dbReference type="Proteomes" id="UP000509241">
    <property type="component" value="Chromosome"/>
</dbReference>
<gene>
    <name evidence="3" type="ORF">HYG82_02985</name>
</gene>
<dbReference type="PROSITE" id="PS50076">
    <property type="entry name" value="DNAJ_2"/>
    <property type="match status" value="1"/>
</dbReference>
<dbReference type="InterPro" id="IPR036869">
    <property type="entry name" value="J_dom_sf"/>
</dbReference>
<feature type="compositionally biased region" description="Basic and acidic residues" evidence="1">
    <location>
        <begin position="20"/>
        <end position="29"/>
    </location>
</feature>
<dbReference type="Pfam" id="PF00226">
    <property type="entry name" value="DnaJ"/>
    <property type="match status" value="1"/>
</dbReference>
<evidence type="ECO:0000259" key="2">
    <source>
        <dbReference type="PROSITE" id="PS50076"/>
    </source>
</evidence>
<dbReference type="RefSeq" id="WP_179259623.1">
    <property type="nucleotide sequence ID" value="NZ_CP058601.1"/>
</dbReference>
<dbReference type="OrthoDB" id="11397at2157"/>
<organism evidence="3 4">
    <name type="scientific">Natrinema halophilum</name>
    <dbReference type="NCBI Taxonomy" id="1699371"/>
    <lineage>
        <taxon>Archaea</taxon>
        <taxon>Methanobacteriati</taxon>
        <taxon>Methanobacteriota</taxon>
        <taxon>Stenosarchaea group</taxon>
        <taxon>Halobacteria</taxon>
        <taxon>Halobacteriales</taxon>
        <taxon>Natrialbaceae</taxon>
        <taxon>Natrinema</taxon>
    </lineage>
</organism>
<reference evidence="3 4" key="1">
    <citation type="submission" date="2020-07" db="EMBL/GenBank/DDBJ databases">
        <authorList>
            <person name="Cui H."/>
        </authorList>
    </citation>
    <scope>NUCLEOTIDE SEQUENCE [LARGE SCALE GENOMIC DNA]</scope>
    <source>
        <strain evidence="3 4">YPL8</strain>
    </source>
</reference>